<comment type="caution">
    <text evidence="1">The sequence shown here is derived from an EMBL/GenBank/DDBJ whole genome shotgun (WGS) entry which is preliminary data.</text>
</comment>
<organism evidence="1 2">
    <name type="scientific">Lacticaseibacillus paracasei subsp. paracasei Lpp126</name>
    <dbReference type="NCBI Taxonomy" id="1256206"/>
    <lineage>
        <taxon>Bacteria</taxon>
        <taxon>Bacillati</taxon>
        <taxon>Bacillota</taxon>
        <taxon>Bacilli</taxon>
        <taxon>Lactobacillales</taxon>
        <taxon>Lactobacillaceae</taxon>
        <taxon>Lacticaseibacillus</taxon>
    </lineage>
</organism>
<reference evidence="1 2" key="1">
    <citation type="journal article" date="2013" name="PLoS ONE">
        <title>Lactobacillus paracasei comparative genomics: towards species pan-genome definition and exploitation of diversity.</title>
        <authorList>
            <person name="Smokvina T."/>
            <person name="Wels M."/>
            <person name="Polka J."/>
            <person name="Chervaux C."/>
            <person name="Brisse S."/>
            <person name="Boekhorst J."/>
            <person name="van Hylckama Vlieg J.E."/>
            <person name="Siezen R.J."/>
        </authorList>
    </citation>
    <scope>NUCLEOTIDE SEQUENCE [LARGE SCALE GENOMIC DNA]</scope>
    <source>
        <strain evidence="1 2">Lpp126</strain>
    </source>
</reference>
<dbReference type="AlphaFoldDB" id="S2RSY5"/>
<dbReference type="EMBL" id="ANKC01001216">
    <property type="protein sequence ID" value="EPC70458.1"/>
    <property type="molecule type" value="Genomic_DNA"/>
</dbReference>
<evidence type="ECO:0000313" key="2">
    <source>
        <dbReference type="Proteomes" id="UP000014243"/>
    </source>
</evidence>
<gene>
    <name evidence="1" type="ORF">Lpp126_17314</name>
</gene>
<accession>S2RSY5</accession>
<dbReference type="Proteomes" id="UP000014243">
    <property type="component" value="Unassembled WGS sequence"/>
</dbReference>
<protein>
    <submittedName>
        <fullName evidence="1">Glycerol-3-phosphate dehydrogenase</fullName>
    </submittedName>
</protein>
<name>S2RSY5_LACPA</name>
<evidence type="ECO:0000313" key="1">
    <source>
        <dbReference type="EMBL" id="EPC70458.1"/>
    </source>
</evidence>
<sequence length="26" mass="2664">MAALNAAIADSQLAYLKTAPAPVHPE</sequence>
<proteinExistence type="predicted"/>